<dbReference type="EMBL" id="AGZI01000010">
    <property type="protein sequence ID" value="EKU83626.1"/>
    <property type="molecule type" value="Genomic_DNA"/>
</dbReference>
<feature type="transmembrane region" description="Helical" evidence="1">
    <location>
        <begin position="21"/>
        <end position="41"/>
    </location>
</feature>
<dbReference type="eggNOG" id="COG5373">
    <property type="taxonomic scope" value="Bacteria"/>
</dbReference>
<dbReference type="Proteomes" id="UP000009874">
    <property type="component" value="Unassembled WGS sequence"/>
</dbReference>
<dbReference type="Pfam" id="PF10101">
    <property type="entry name" value="DUF2339"/>
    <property type="match status" value="1"/>
</dbReference>
<dbReference type="PANTHER" id="PTHR38434:SF1">
    <property type="entry name" value="BLL2549 PROTEIN"/>
    <property type="match status" value="1"/>
</dbReference>
<sequence>MWSASALVLMRFSARMTMRRAWWGGALALGIVVAKLFLVDLANGGSIARVVSFVGVGLLLLLVGYLAPYPKTAQAAPSAVSA</sequence>
<keyword evidence="3" id="KW-1185">Reference proteome</keyword>
<gene>
    <name evidence="2" type="ORF">HMPREF9710_01111</name>
</gene>
<dbReference type="InterPro" id="IPR019286">
    <property type="entry name" value="DUF2339_TM"/>
</dbReference>
<organism evidence="2 3">
    <name type="scientific">Massilia timonae CCUG 45783</name>
    <dbReference type="NCBI Taxonomy" id="883126"/>
    <lineage>
        <taxon>Bacteria</taxon>
        <taxon>Pseudomonadati</taxon>
        <taxon>Pseudomonadota</taxon>
        <taxon>Betaproteobacteria</taxon>
        <taxon>Burkholderiales</taxon>
        <taxon>Oxalobacteraceae</taxon>
        <taxon>Telluria group</taxon>
        <taxon>Massilia</taxon>
    </lineage>
</organism>
<dbReference type="AlphaFoldDB" id="K9DK42"/>
<dbReference type="HOGENOM" id="CLU_2554277_0_0_4"/>
<keyword evidence="1" id="KW-0812">Transmembrane</keyword>
<name>K9DK42_9BURK</name>
<protein>
    <recommendedName>
        <fullName evidence="4">DUF2339 domain-containing protein</fullName>
    </recommendedName>
</protein>
<accession>K9DK42</accession>
<evidence type="ECO:0000313" key="2">
    <source>
        <dbReference type="EMBL" id="EKU83626.1"/>
    </source>
</evidence>
<evidence type="ECO:0000313" key="3">
    <source>
        <dbReference type="Proteomes" id="UP000009874"/>
    </source>
</evidence>
<dbReference type="PATRIC" id="fig|883126.3.peg.1122"/>
<evidence type="ECO:0008006" key="4">
    <source>
        <dbReference type="Google" id="ProtNLM"/>
    </source>
</evidence>
<feature type="transmembrane region" description="Helical" evidence="1">
    <location>
        <begin position="47"/>
        <end position="67"/>
    </location>
</feature>
<dbReference type="STRING" id="47229.LO55_1705"/>
<comment type="caution">
    <text evidence="2">The sequence shown here is derived from an EMBL/GenBank/DDBJ whole genome shotgun (WGS) entry which is preliminary data.</text>
</comment>
<reference evidence="2 3" key="1">
    <citation type="submission" date="2012-09" db="EMBL/GenBank/DDBJ databases">
        <title>The Genome Sequence of Massilia timonae CCUG 45783.</title>
        <authorList>
            <consortium name="The Broad Institute Genome Sequencing Platform"/>
            <person name="Earl A."/>
            <person name="Ward D."/>
            <person name="Feldgarden M."/>
            <person name="Gevers D."/>
            <person name="Huys G."/>
            <person name="Walker B."/>
            <person name="Young S.K."/>
            <person name="Zeng Q."/>
            <person name="Gargeya S."/>
            <person name="Fitzgerald M."/>
            <person name="Haas B."/>
            <person name="Abouelleil A."/>
            <person name="Alvarado L."/>
            <person name="Arachchi H.M."/>
            <person name="Berlin A.M."/>
            <person name="Chapman S.B."/>
            <person name="Goldberg J."/>
            <person name="Griggs A."/>
            <person name="Gujja S."/>
            <person name="Hansen M."/>
            <person name="Howarth C."/>
            <person name="Imamovic A."/>
            <person name="Larimer J."/>
            <person name="McCowen C."/>
            <person name="Montmayeur A."/>
            <person name="Murphy C."/>
            <person name="Neiman D."/>
            <person name="Pearson M."/>
            <person name="Priest M."/>
            <person name="Roberts A."/>
            <person name="Saif S."/>
            <person name="Shea T."/>
            <person name="Sisk P."/>
            <person name="Sykes S."/>
            <person name="Wortman J."/>
            <person name="Nusbaum C."/>
            <person name="Birren B."/>
        </authorList>
    </citation>
    <scope>NUCLEOTIDE SEQUENCE [LARGE SCALE GENOMIC DNA]</scope>
    <source>
        <strain evidence="2 3">CCUG 45783</strain>
    </source>
</reference>
<dbReference type="PANTHER" id="PTHR38434">
    <property type="entry name" value="BLL2549 PROTEIN"/>
    <property type="match status" value="1"/>
</dbReference>
<dbReference type="RefSeq" id="WP_005664643.1">
    <property type="nucleotide sequence ID" value="NZ_JH992922.1"/>
</dbReference>
<keyword evidence="1" id="KW-0472">Membrane</keyword>
<evidence type="ECO:0000256" key="1">
    <source>
        <dbReference type="SAM" id="Phobius"/>
    </source>
</evidence>
<keyword evidence="1" id="KW-1133">Transmembrane helix</keyword>
<proteinExistence type="predicted"/>